<dbReference type="Gene3D" id="3.50.50.60">
    <property type="entry name" value="FAD/NAD(P)-binding domain"/>
    <property type="match status" value="1"/>
</dbReference>
<evidence type="ECO:0000256" key="3">
    <source>
        <dbReference type="ARBA" id="ARBA00022827"/>
    </source>
</evidence>
<evidence type="ECO:0000313" key="8">
    <source>
        <dbReference type="Proteomes" id="UP001610446"/>
    </source>
</evidence>
<keyword evidence="3" id="KW-0274">FAD</keyword>
<dbReference type="PANTHER" id="PTHR13789:SF147">
    <property type="entry name" value="PUTATIVE (AFU_ORTHOLOGUE AFUA_2G01950)-RELATED"/>
    <property type="match status" value="1"/>
</dbReference>
<dbReference type="Proteomes" id="UP001610446">
    <property type="component" value="Unassembled WGS sequence"/>
</dbReference>
<evidence type="ECO:0000256" key="4">
    <source>
        <dbReference type="ARBA" id="ARBA00023002"/>
    </source>
</evidence>
<evidence type="ECO:0000256" key="1">
    <source>
        <dbReference type="ARBA" id="ARBA00007992"/>
    </source>
</evidence>
<reference evidence="7 8" key="1">
    <citation type="submission" date="2024-07" db="EMBL/GenBank/DDBJ databases">
        <title>Section-level genome sequencing and comparative genomics of Aspergillus sections Usti and Cavernicolus.</title>
        <authorList>
            <consortium name="Lawrence Berkeley National Laboratory"/>
            <person name="Nybo J.L."/>
            <person name="Vesth T.C."/>
            <person name="Theobald S."/>
            <person name="Frisvad J.C."/>
            <person name="Larsen T.O."/>
            <person name="Kjaerboelling I."/>
            <person name="Rothschild-Mancinelli K."/>
            <person name="Lyhne E.K."/>
            <person name="Kogle M.E."/>
            <person name="Barry K."/>
            <person name="Clum A."/>
            <person name="Na H."/>
            <person name="Ledsgaard L."/>
            <person name="Lin J."/>
            <person name="Lipzen A."/>
            <person name="Kuo A."/>
            <person name="Riley R."/>
            <person name="Mondo S."/>
            <person name="Labutti K."/>
            <person name="Haridas S."/>
            <person name="Pangalinan J."/>
            <person name="Salamov A.A."/>
            <person name="Simmons B.A."/>
            <person name="Magnuson J.K."/>
            <person name="Chen J."/>
            <person name="Drula E."/>
            <person name="Henrissat B."/>
            <person name="Wiebenga A."/>
            <person name="Lubbers R.J."/>
            <person name="Gomes A.C."/>
            <person name="Makela M.R."/>
            <person name="Stajich J."/>
            <person name="Grigoriev I.V."/>
            <person name="Mortensen U.H."/>
            <person name="De Vries R.P."/>
            <person name="Baker S.E."/>
            <person name="Andersen M.R."/>
        </authorList>
    </citation>
    <scope>NUCLEOTIDE SEQUENCE [LARGE SCALE GENOMIC DNA]</scope>
    <source>
        <strain evidence="7 8">CBS 123904</strain>
    </source>
</reference>
<evidence type="ECO:0000313" key="7">
    <source>
        <dbReference type="EMBL" id="KAL2829629.1"/>
    </source>
</evidence>
<evidence type="ECO:0000256" key="5">
    <source>
        <dbReference type="ARBA" id="ARBA00023033"/>
    </source>
</evidence>
<sequence>MTHKLNILIAGAGLGGLAAAVALSIDGHHVTVLEAASEFGEIGAGIQVTPNVTRILHRWDLAESLGRYGCTPETVTQLRWDDGTQLTRFSINRDGRMEREYGYKYYHIHRKDLHRMLLETAQRRGAIVKVNCGVVHYTTSSEGLPQAVVTQDGFRHSADLIIAADGCRSTLGRFVVGSEIKAEPTGDSAYRALLTRQQVQDAELEIPELASGSVVWLGPGSHVVGYYVDGGRLYNLVIVVPTGDEVNEESWKLPGKMERLRAHFAGWDPRLRRLLSKIDKSLLWNLYDRGGLSQWVHPVGNLVLIGDAAHPMLPYVAQGAASAVEDAAALAECLKLVSEKCSLREALTMYARLRIPRTSAMRTAGQKNRVYFHLPDGPEQQQRDADLQKYDETGETPNQLNNSKVLAAMYGYDIVKDVRREYEANQAI</sequence>
<dbReference type="InterPro" id="IPR036188">
    <property type="entry name" value="FAD/NAD-bd_sf"/>
</dbReference>
<evidence type="ECO:0000256" key="2">
    <source>
        <dbReference type="ARBA" id="ARBA00022630"/>
    </source>
</evidence>
<feature type="domain" description="FAD-binding" evidence="6">
    <location>
        <begin position="5"/>
        <end position="361"/>
    </location>
</feature>
<keyword evidence="2" id="KW-0285">Flavoprotein</keyword>
<name>A0ABR4IPF6_9EURO</name>
<dbReference type="PANTHER" id="PTHR13789">
    <property type="entry name" value="MONOOXYGENASE"/>
    <property type="match status" value="1"/>
</dbReference>
<comment type="similarity">
    <text evidence="1">Belongs to the paxM FAD-dependent monooxygenase family.</text>
</comment>
<dbReference type="InterPro" id="IPR050493">
    <property type="entry name" value="FAD-dep_Monooxygenase_BioMet"/>
</dbReference>
<keyword evidence="4" id="KW-0560">Oxidoreductase</keyword>
<dbReference type="PRINTS" id="PR00420">
    <property type="entry name" value="RNGMNOXGNASE"/>
</dbReference>
<organism evidence="7 8">
    <name type="scientific">Aspergillus pseudoustus</name>
    <dbReference type="NCBI Taxonomy" id="1810923"/>
    <lineage>
        <taxon>Eukaryota</taxon>
        <taxon>Fungi</taxon>
        <taxon>Dikarya</taxon>
        <taxon>Ascomycota</taxon>
        <taxon>Pezizomycotina</taxon>
        <taxon>Eurotiomycetes</taxon>
        <taxon>Eurotiomycetidae</taxon>
        <taxon>Eurotiales</taxon>
        <taxon>Aspergillaceae</taxon>
        <taxon>Aspergillus</taxon>
        <taxon>Aspergillus subgen. Nidulantes</taxon>
    </lineage>
</organism>
<dbReference type="Pfam" id="PF01494">
    <property type="entry name" value="FAD_binding_3"/>
    <property type="match status" value="1"/>
</dbReference>
<accession>A0ABR4IPF6</accession>
<dbReference type="SUPFAM" id="SSF51905">
    <property type="entry name" value="FAD/NAD(P)-binding domain"/>
    <property type="match status" value="1"/>
</dbReference>
<protein>
    <recommendedName>
        <fullName evidence="6">FAD-binding domain-containing protein</fullName>
    </recommendedName>
</protein>
<dbReference type="SUPFAM" id="SSF54373">
    <property type="entry name" value="FAD-linked reductases, C-terminal domain"/>
    <property type="match status" value="1"/>
</dbReference>
<evidence type="ECO:0000259" key="6">
    <source>
        <dbReference type="Pfam" id="PF01494"/>
    </source>
</evidence>
<keyword evidence="5" id="KW-0503">Monooxygenase</keyword>
<dbReference type="EMBL" id="JBFXLU010000326">
    <property type="protein sequence ID" value="KAL2829629.1"/>
    <property type="molecule type" value="Genomic_DNA"/>
</dbReference>
<dbReference type="InterPro" id="IPR002938">
    <property type="entry name" value="FAD-bd"/>
</dbReference>
<proteinExistence type="inferred from homology"/>
<gene>
    <name evidence="7" type="ORF">BJY01DRAFT_240602</name>
</gene>
<comment type="caution">
    <text evidence="7">The sequence shown here is derived from an EMBL/GenBank/DDBJ whole genome shotgun (WGS) entry which is preliminary data.</text>
</comment>
<keyword evidence="8" id="KW-1185">Reference proteome</keyword>